<feature type="binding site" evidence="9">
    <location>
        <position position="97"/>
    </location>
    <ligand>
        <name>Fe cation</name>
        <dbReference type="ChEBI" id="CHEBI:24875"/>
    </ligand>
</feature>
<evidence type="ECO:0000256" key="1">
    <source>
        <dbReference type="ARBA" id="ARBA00007957"/>
    </source>
</evidence>
<protein>
    <submittedName>
        <fullName evidence="11">Fur</fullName>
    </submittedName>
</protein>
<evidence type="ECO:0000256" key="3">
    <source>
        <dbReference type="ARBA" id="ARBA00022833"/>
    </source>
</evidence>
<keyword evidence="6" id="KW-0238">DNA-binding</keyword>
<feature type="binding site" evidence="9">
    <location>
        <position position="116"/>
    </location>
    <ligand>
        <name>Fe cation</name>
        <dbReference type="ChEBI" id="CHEBI:24875"/>
    </ligand>
</feature>
<dbReference type="KEGG" id="dat:HRM2_10920"/>
<dbReference type="RefSeq" id="WP_015902993.1">
    <property type="nucleotide sequence ID" value="NC_012108.1"/>
</dbReference>
<comment type="cofactor">
    <cofactor evidence="9">
        <name>Mn(2+)</name>
        <dbReference type="ChEBI" id="CHEBI:29035"/>
    </cofactor>
    <cofactor evidence="9">
        <name>Fe(2+)</name>
        <dbReference type="ChEBI" id="CHEBI:29033"/>
    </cofactor>
    <text evidence="9">Binds 1 Mn(2+) or Fe(2+) ion per subunit.</text>
</comment>
<dbReference type="InterPro" id="IPR036388">
    <property type="entry name" value="WH-like_DNA-bd_sf"/>
</dbReference>
<feature type="binding site" evidence="9">
    <location>
        <position position="95"/>
    </location>
    <ligand>
        <name>Fe cation</name>
        <dbReference type="ChEBI" id="CHEBI:24875"/>
    </ligand>
</feature>
<evidence type="ECO:0000259" key="10">
    <source>
        <dbReference type="SMART" id="SM00899"/>
    </source>
</evidence>
<name>C0QLB8_DESAH</name>
<proteinExistence type="inferred from homology"/>
<keyword evidence="4 9" id="KW-0408">Iron</keyword>
<dbReference type="InterPro" id="IPR038157">
    <property type="entry name" value="FeoA_core_dom"/>
</dbReference>
<keyword evidence="3 8" id="KW-0862">Zinc</keyword>
<dbReference type="InterPro" id="IPR008988">
    <property type="entry name" value="Transcriptional_repressor_C"/>
</dbReference>
<sequence>MNERHEQEKKQFRKLLAQEGVDELDKRFQVLESFLKSENHETCRDISARLEHEGISLGAGFLAETMELLCRFGFAQKLKFDDGPPRYEHRHLGFHHDHMVCTKCGTIIEFRDEALERQQVNLAAAYGFHMLQHKMEIYGICADCLEKRSLLVPLSRTKQGEFLVIKGFEGGKNAQMRLISMGLRIGDTIEVVSTQAGGQLVIALGESRFVIGQGLAQKVMVERGSDRHPSLAFQGRGDSGTVQAPQEIIPLSRMRQGQEGVVVRVAGETRLRRRILEMGINRGATVYVEKYAPLKDPIELIVKGYHVSMRVEEAAQISVEGVKTVKNP</sequence>
<evidence type="ECO:0000313" key="12">
    <source>
        <dbReference type="Proteomes" id="UP000000442"/>
    </source>
</evidence>
<dbReference type="InterPro" id="IPR007167">
    <property type="entry name" value="Fe-transptr_FeoA-like"/>
</dbReference>
<dbReference type="Proteomes" id="UP000000442">
    <property type="component" value="Chromosome"/>
</dbReference>
<dbReference type="SUPFAM" id="SSF46785">
    <property type="entry name" value="Winged helix' DNA-binding domain"/>
    <property type="match status" value="1"/>
</dbReference>
<dbReference type="HOGENOM" id="CLU_862572_0_0_7"/>
<dbReference type="Gene3D" id="3.30.1490.190">
    <property type="match status" value="1"/>
</dbReference>
<feature type="binding site" evidence="8">
    <location>
        <position position="141"/>
    </location>
    <ligand>
        <name>Zn(2+)</name>
        <dbReference type="ChEBI" id="CHEBI:29105"/>
    </ligand>
</feature>
<dbReference type="PANTHER" id="PTHR42954">
    <property type="entry name" value="FE(2+) TRANSPORT PROTEIN A"/>
    <property type="match status" value="1"/>
</dbReference>
<dbReference type="eggNOG" id="COG0735">
    <property type="taxonomic scope" value="Bacteria"/>
</dbReference>
<feature type="domain" description="Ferrous iron transporter FeoA-like" evidence="10">
    <location>
        <begin position="249"/>
        <end position="321"/>
    </location>
</feature>
<feature type="binding site" evidence="8">
    <location>
        <position position="144"/>
    </location>
    <ligand>
        <name>Zn(2+)</name>
        <dbReference type="ChEBI" id="CHEBI:29105"/>
    </ligand>
</feature>
<organism evidence="11 12">
    <name type="scientific">Desulforapulum autotrophicum (strain ATCC 43914 / DSM 3382 / VKM B-1955 / HRM2)</name>
    <name type="common">Desulfobacterium autotrophicum</name>
    <dbReference type="NCBI Taxonomy" id="177437"/>
    <lineage>
        <taxon>Bacteria</taxon>
        <taxon>Pseudomonadati</taxon>
        <taxon>Thermodesulfobacteriota</taxon>
        <taxon>Desulfobacteria</taxon>
        <taxon>Desulfobacterales</taxon>
        <taxon>Desulfobacteraceae</taxon>
        <taxon>Desulforapulum</taxon>
    </lineage>
</organism>
<keyword evidence="7" id="KW-0804">Transcription</keyword>
<dbReference type="GO" id="GO:0003677">
    <property type="term" value="F:DNA binding"/>
    <property type="evidence" value="ECO:0007669"/>
    <property type="project" value="UniProtKB-KW"/>
</dbReference>
<dbReference type="Gene3D" id="1.10.10.10">
    <property type="entry name" value="Winged helix-like DNA-binding domain superfamily/Winged helix DNA-binding domain"/>
    <property type="match status" value="1"/>
</dbReference>
<keyword evidence="2" id="KW-0678">Repressor</keyword>
<dbReference type="EMBL" id="CP001087">
    <property type="protein sequence ID" value="ACN14204.1"/>
    <property type="molecule type" value="Genomic_DNA"/>
</dbReference>
<dbReference type="SMART" id="SM00899">
    <property type="entry name" value="FeoA"/>
    <property type="match status" value="2"/>
</dbReference>
<reference evidence="11 12" key="1">
    <citation type="journal article" date="2009" name="Environ. Microbiol.">
        <title>Genome sequence of Desulfobacterium autotrophicum HRM2, a marine sulfate reducer oxidizing organic carbon completely to carbon dioxide.</title>
        <authorList>
            <person name="Strittmatter A.W."/>
            <person name="Liesegang H."/>
            <person name="Rabus R."/>
            <person name="Decker I."/>
            <person name="Amann J."/>
            <person name="Andres S."/>
            <person name="Henne A."/>
            <person name="Fricke W.F."/>
            <person name="Martinez-Arias R."/>
            <person name="Bartels D."/>
            <person name="Goesmann A."/>
            <person name="Krause L."/>
            <person name="Puehler A."/>
            <person name="Klenk H.P."/>
            <person name="Richter M."/>
            <person name="Schuler M."/>
            <person name="Gloeckner F.O."/>
            <person name="Meyerdierks A."/>
            <person name="Gottschalk G."/>
            <person name="Amann R."/>
        </authorList>
    </citation>
    <scope>NUCLEOTIDE SEQUENCE [LARGE SCALE GENOMIC DNA]</scope>
    <source>
        <strain evidence="12">ATCC 43914 / DSM 3382 / HRM2</strain>
    </source>
</reference>
<dbReference type="GO" id="GO:0003700">
    <property type="term" value="F:DNA-binding transcription factor activity"/>
    <property type="evidence" value="ECO:0007669"/>
    <property type="project" value="InterPro"/>
</dbReference>
<dbReference type="Pfam" id="PF01475">
    <property type="entry name" value="FUR"/>
    <property type="match status" value="1"/>
</dbReference>
<dbReference type="STRING" id="177437.HRM2_10920"/>
<evidence type="ECO:0000256" key="2">
    <source>
        <dbReference type="ARBA" id="ARBA00022491"/>
    </source>
</evidence>
<keyword evidence="8" id="KW-0479">Metal-binding</keyword>
<dbReference type="OrthoDB" id="8659436at2"/>
<feature type="domain" description="Ferrous iron transporter FeoA-like" evidence="10">
    <location>
        <begin position="152"/>
        <end position="223"/>
    </location>
</feature>
<keyword evidence="12" id="KW-1185">Reference proteome</keyword>
<evidence type="ECO:0000256" key="8">
    <source>
        <dbReference type="PIRSR" id="PIRSR602481-1"/>
    </source>
</evidence>
<evidence type="ECO:0000256" key="7">
    <source>
        <dbReference type="ARBA" id="ARBA00023163"/>
    </source>
</evidence>
<feature type="binding site" evidence="8">
    <location>
        <position position="101"/>
    </location>
    <ligand>
        <name>Zn(2+)</name>
        <dbReference type="ChEBI" id="CHEBI:29105"/>
    </ligand>
</feature>
<dbReference type="Pfam" id="PF04023">
    <property type="entry name" value="FeoA"/>
    <property type="match status" value="2"/>
</dbReference>
<dbReference type="eggNOG" id="COG1918">
    <property type="taxonomic scope" value="Bacteria"/>
</dbReference>
<evidence type="ECO:0000256" key="9">
    <source>
        <dbReference type="PIRSR" id="PIRSR602481-2"/>
    </source>
</evidence>
<dbReference type="Gene3D" id="2.30.30.90">
    <property type="match status" value="2"/>
</dbReference>
<keyword evidence="5" id="KW-0805">Transcription regulation</keyword>
<dbReference type="CDD" id="cd07153">
    <property type="entry name" value="Fur_like"/>
    <property type="match status" value="1"/>
</dbReference>
<dbReference type="SUPFAM" id="SSF50037">
    <property type="entry name" value="C-terminal domain of transcriptional repressors"/>
    <property type="match status" value="2"/>
</dbReference>
<comment type="cofactor">
    <cofactor evidence="8">
        <name>Zn(2+)</name>
        <dbReference type="ChEBI" id="CHEBI:29105"/>
    </cofactor>
    <text evidence="8">Binds 1 zinc ion per subunit.</text>
</comment>
<dbReference type="InterPro" id="IPR036390">
    <property type="entry name" value="WH_DNA-bd_sf"/>
</dbReference>
<evidence type="ECO:0000256" key="6">
    <source>
        <dbReference type="ARBA" id="ARBA00023125"/>
    </source>
</evidence>
<accession>C0QLB8</accession>
<comment type="similarity">
    <text evidence="1">Belongs to the Fur family.</text>
</comment>
<gene>
    <name evidence="11" type="primary">fur</name>
    <name evidence="11" type="ordered locus">HRM2_10920</name>
</gene>
<dbReference type="GO" id="GO:0046914">
    <property type="term" value="F:transition metal ion binding"/>
    <property type="evidence" value="ECO:0007669"/>
    <property type="project" value="InterPro"/>
</dbReference>
<evidence type="ECO:0000256" key="5">
    <source>
        <dbReference type="ARBA" id="ARBA00023015"/>
    </source>
</evidence>
<dbReference type="PANTHER" id="PTHR42954:SF2">
    <property type="entry name" value="FE(2+) TRANSPORT PROTEIN A"/>
    <property type="match status" value="1"/>
</dbReference>
<evidence type="ECO:0000256" key="4">
    <source>
        <dbReference type="ARBA" id="ARBA00023004"/>
    </source>
</evidence>
<evidence type="ECO:0000313" key="11">
    <source>
        <dbReference type="EMBL" id="ACN14204.1"/>
    </source>
</evidence>
<feature type="binding site" evidence="9">
    <location>
        <position position="133"/>
    </location>
    <ligand>
        <name>Fe cation</name>
        <dbReference type="ChEBI" id="CHEBI:24875"/>
    </ligand>
</feature>
<dbReference type="InterPro" id="IPR052713">
    <property type="entry name" value="FeoA"/>
</dbReference>
<dbReference type="InterPro" id="IPR043135">
    <property type="entry name" value="Fur_C"/>
</dbReference>
<feature type="binding site" evidence="8">
    <location>
        <position position="104"/>
    </location>
    <ligand>
        <name>Zn(2+)</name>
        <dbReference type="ChEBI" id="CHEBI:29105"/>
    </ligand>
</feature>
<dbReference type="InterPro" id="IPR002481">
    <property type="entry name" value="FUR"/>
</dbReference>
<dbReference type="AlphaFoldDB" id="C0QLB8"/>